<dbReference type="Proteomes" id="UP001151760">
    <property type="component" value="Unassembled WGS sequence"/>
</dbReference>
<organism evidence="1 2">
    <name type="scientific">Tanacetum coccineum</name>
    <dbReference type="NCBI Taxonomy" id="301880"/>
    <lineage>
        <taxon>Eukaryota</taxon>
        <taxon>Viridiplantae</taxon>
        <taxon>Streptophyta</taxon>
        <taxon>Embryophyta</taxon>
        <taxon>Tracheophyta</taxon>
        <taxon>Spermatophyta</taxon>
        <taxon>Magnoliopsida</taxon>
        <taxon>eudicotyledons</taxon>
        <taxon>Gunneridae</taxon>
        <taxon>Pentapetalae</taxon>
        <taxon>asterids</taxon>
        <taxon>campanulids</taxon>
        <taxon>Asterales</taxon>
        <taxon>Asteraceae</taxon>
        <taxon>Asteroideae</taxon>
        <taxon>Anthemideae</taxon>
        <taxon>Anthemidinae</taxon>
        <taxon>Tanacetum</taxon>
    </lineage>
</organism>
<evidence type="ECO:0000313" key="1">
    <source>
        <dbReference type="EMBL" id="GJS60326.1"/>
    </source>
</evidence>
<protein>
    <submittedName>
        <fullName evidence="1">Uncharacterized protein</fullName>
    </submittedName>
</protein>
<keyword evidence="2" id="KW-1185">Reference proteome</keyword>
<proteinExistence type="predicted"/>
<name>A0ABQ4X546_9ASTR</name>
<gene>
    <name evidence="1" type="ORF">Tco_0655110</name>
</gene>
<dbReference type="EMBL" id="BQNB010009214">
    <property type="protein sequence ID" value="GJS60326.1"/>
    <property type="molecule type" value="Genomic_DNA"/>
</dbReference>
<accession>A0ABQ4X546</accession>
<comment type="caution">
    <text evidence="1">The sequence shown here is derived from an EMBL/GenBank/DDBJ whole genome shotgun (WGS) entry which is preliminary data.</text>
</comment>
<sequence length="328" mass="37836">MMDVFESMESDLDATMQQNEIFKDQLFEATFKHDVEKCVLMCFGSMDDDLTAEIEKVKRESNDVQENLHKRIKILEYDVQRCQKQSLDFELQLQHEKEKTKCESSLKNLCETSWISKMKKLENENVSLEFQEINELIESVNQKTYAYGDVRAHNQDLLITIFELKSKLKYVEKGLKDVTSVRRSSSRSSLFKNNVLSNTKNHSEDVEVHVRTNKKTNITSKKNVVQIKKIVTNVDVKNALKANDDIFCVSCEKNVLTPCHDKCLAKYKLSANSKVRRALYTTPRTVKSSLDTTTIVTKTRFAIDSPYILIKNMNFHEASNADDVFCGL</sequence>
<evidence type="ECO:0000313" key="2">
    <source>
        <dbReference type="Proteomes" id="UP001151760"/>
    </source>
</evidence>
<reference evidence="1" key="1">
    <citation type="journal article" date="2022" name="Int. J. Mol. Sci.">
        <title>Draft Genome of Tanacetum Coccineum: Genomic Comparison of Closely Related Tanacetum-Family Plants.</title>
        <authorList>
            <person name="Yamashiro T."/>
            <person name="Shiraishi A."/>
            <person name="Nakayama K."/>
            <person name="Satake H."/>
        </authorList>
    </citation>
    <scope>NUCLEOTIDE SEQUENCE</scope>
</reference>
<reference evidence="1" key="2">
    <citation type="submission" date="2022-01" db="EMBL/GenBank/DDBJ databases">
        <authorList>
            <person name="Yamashiro T."/>
            <person name="Shiraishi A."/>
            <person name="Satake H."/>
            <person name="Nakayama K."/>
        </authorList>
    </citation>
    <scope>NUCLEOTIDE SEQUENCE</scope>
</reference>